<dbReference type="AlphaFoldDB" id="A0A250VA18"/>
<reference evidence="11" key="1">
    <citation type="submission" date="2017-05" db="EMBL/GenBank/DDBJ databases">
        <title>Streptomyces olivochromogenes NBRC 3561 whole genome shotgun sequence.</title>
        <authorList>
            <person name="Dohra H."/>
            <person name="Kodani S."/>
        </authorList>
    </citation>
    <scope>NUCLEOTIDE SEQUENCE [LARGE SCALE GENOMIC DNA]</scope>
    <source>
        <strain evidence="11">NBRC 3561</strain>
    </source>
</reference>
<dbReference type="GO" id="GO:0000820">
    <property type="term" value="P:regulation of glutamine family amino acid metabolic process"/>
    <property type="evidence" value="ECO:0007669"/>
    <property type="project" value="UniProtKB-UniRule"/>
</dbReference>
<evidence type="ECO:0000256" key="7">
    <source>
        <dbReference type="HAMAP-Rule" id="MF_00802"/>
    </source>
</evidence>
<dbReference type="EC" id="2.7.7.42" evidence="7"/>
<keyword evidence="1 7" id="KW-0808">Transferase</keyword>
<evidence type="ECO:0000256" key="5">
    <source>
        <dbReference type="ARBA" id="ARBA00022842"/>
    </source>
</evidence>
<comment type="function">
    <text evidence="7">Involved in the regulation of glutamine synthetase GlnA, a key enzyme in the process to assimilate ammonia. When cellular nitrogen levels are high, the C-terminal adenylyl transferase (AT) inactivates GlnA by covalent transfer of an adenylyl group from ATP to specific tyrosine residue of GlnA, thus reducing its activity. Conversely, when nitrogen levels are low, the N-terminal adenylyl removase (AR) activates GlnA by removing the adenylyl group by phosphorolysis, increasing its activity. The regulatory region of GlnE binds the signal transduction protein PII (GlnB) which indicates the nitrogen status of the cell.</text>
</comment>
<evidence type="ECO:0000256" key="6">
    <source>
        <dbReference type="ARBA" id="ARBA00023268"/>
    </source>
</evidence>
<evidence type="ECO:0000313" key="11">
    <source>
        <dbReference type="Proteomes" id="UP000217446"/>
    </source>
</evidence>
<evidence type="ECO:0000313" key="10">
    <source>
        <dbReference type="EMBL" id="GAX50876.1"/>
    </source>
</evidence>
<dbReference type="GO" id="GO:0008882">
    <property type="term" value="F:[glutamate-ammonia-ligase] adenylyltransferase activity"/>
    <property type="evidence" value="ECO:0007669"/>
    <property type="project" value="UniProtKB-UniRule"/>
</dbReference>
<dbReference type="InterPro" id="IPR005190">
    <property type="entry name" value="GlnE_rpt_dom"/>
</dbReference>
<dbReference type="Pfam" id="PF03710">
    <property type="entry name" value="GlnE"/>
    <property type="match status" value="2"/>
</dbReference>
<accession>A0A250VA18</accession>
<comment type="catalytic activity">
    <reaction evidence="7">
        <text>[glutamine synthetase]-L-tyrosine + ATP = [glutamine synthetase]-O(4)-(5'-adenylyl)-L-tyrosine + diphosphate</text>
        <dbReference type="Rhea" id="RHEA:18589"/>
        <dbReference type="Rhea" id="RHEA-COMP:10660"/>
        <dbReference type="Rhea" id="RHEA-COMP:10661"/>
        <dbReference type="ChEBI" id="CHEBI:30616"/>
        <dbReference type="ChEBI" id="CHEBI:33019"/>
        <dbReference type="ChEBI" id="CHEBI:46858"/>
        <dbReference type="ChEBI" id="CHEBI:83624"/>
        <dbReference type="EC" id="2.7.7.42"/>
    </reaction>
</comment>
<keyword evidence="2 7" id="KW-0548">Nucleotidyltransferase</keyword>
<keyword evidence="4 7" id="KW-0067">ATP-binding</keyword>
<feature type="domain" description="PII-uridylyltransferase/Glutamine-synthetase adenylyltransferase" evidence="9">
    <location>
        <begin position="349"/>
        <end position="477"/>
    </location>
</feature>
<dbReference type="GO" id="GO:0000287">
    <property type="term" value="F:magnesium ion binding"/>
    <property type="evidence" value="ECO:0007669"/>
    <property type="project" value="UniProtKB-UniRule"/>
</dbReference>
<dbReference type="Gene3D" id="1.20.120.1510">
    <property type="match status" value="1"/>
</dbReference>
<dbReference type="InterPro" id="IPR023057">
    <property type="entry name" value="GlnE"/>
</dbReference>
<evidence type="ECO:0000256" key="4">
    <source>
        <dbReference type="ARBA" id="ARBA00022840"/>
    </source>
</evidence>
<feature type="region of interest" description="Adenylyl transferase" evidence="7">
    <location>
        <begin position="489"/>
        <end position="999"/>
    </location>
</feature>
<feature type="domain" description="PII-uridylyltransferase/Glutamine-synthetase adenylyltransferase" evidence="9">
    <location>
        <begin position="871"/>
        <end position="995"/>
    </location>
</feature>
<organism evidence="10 11">
    <name type="scientific">Streptomyces olivochromogenes</name>
    <dbReference type="NCBI Taxonomy" id="1963"/>
    <lineage>
        <taxon>Bacteria</taxon>
        <taxon>Bacillati</taxon>
        <taxon>Actinomycetota</taxon>
        <taxon>Actinomycetes</taxon>
        <taxon>Kitasatosporales</taxon>
        <taxon>Streptomycetaceae</taxon>
        <taxon>Streptomyces</taxon>
    </lineage>
</organism>
<keyword evidence="10" id="KW-0436">Ligase</keyword>
<feature type="domain" description="Glutamate-ammonia ligase adenylyltransferase repeated" evidence="8">
    <location>
        <begin position="89"/>
        <end position="312"/>
    </location>
</feature>
<evidence type="ECO:0000256" key="1">
    <source>
        <dbReference type="ARBA" id="ARBA00022679"/>
    </source>
</evidence>
<dbReference type="EC" id="2.7.7.89" evidence="7"/>
<feature type="domain" description="Glutamate-ammonia ligase adenylyltransferase repeated" evidence="8">
    <location>
        <begin position="582"/>
        <end position="830"/>
    </location>
</feature>
<dbReference type="NCBIfam" id="NF010707">
    <property type="entry name" value="PRK14109.1"/>
    <property type="match status" value="1"/>
</dbReference>
<comment type="cofactor">
    <cofactor evidence="7">
        <name>Mg(2+)</name>
        <dbReference type="ChEBI" id="CHEBI:18420"/>
    </cofactor>
</comment>
<dbReference type="InterPro" id="IPR013546">
    <property type="entry name" value="PII_UdlTrfase/GS_AdlTrfase"/>
</dbReference>
<dbReference type="InterPro" id="IPR043519">
    <property type="entry name" value="NT_sf"/>
</dbReference>
<evidence type="ECO:0000259" key="9">
    <source>
        <dbReference type="Pfam" id="PF08335"/>
    </source>
</evidence>
<gene>
    <name evidence="7 10" type="primary">glnE</name>
    <name evidence="10" type="ORF">SO3561_02375</name>
</gene>
<keyword evidence="5 7" id="KW-0460">Magnesium</keyword>
<dbReference type="GO" id="GO:0016874">
    <property type="term" value="F:ligase activity"/>
    <property type="evidence" value="ECO:0007669"/>
    <property type="project" value="UniProtKB-KW"/>
</dbReference>
<name>A0A250VA18_STROL</name>
<comment type="catalytic activity">
    <reaction evidence="7">
        <text>[glutamine synthetase]-O(4)-(5'-adenylyl)-L-tyrosine + phosphate = [glutamine synthetase]-L-tyrosine + ADP</text>
        <dbReference type="Rhea" id="RHEA:43716"/>
        <dbReference type="Rhea" id="RHEA-COMP:10660"/>
        <dbReference type="Rhea" id="RHEA-COMP:10661"/>
        <dbReference type="ChEBI" id="CHEBI:43474"/>
        <dbReference type="ChEBI" id="CHEBI:46858"/>
        <dbReference type="ChEBI" id="CHEBI:83624"/>
        <dbReference type="ChEBI" id="CHEBI:456216"/>
        <dbReference type="EC" id="2.7.7.89"/>
    </reaction>
</comment>
<dbReference type="RefSeq" id="WP_067363384.1">
    <property type="nucleotide sequence ID" value="NZ_BDQI01000003.1"/>
</dbReference>
<dbReference type="PANTHER" id="PTHR30621:SF0">
    <property type="entry name" value="BIFUNCTIONAL GLUTAMINE SYNTHETASE ADENYLYLTRANSFERASE_ADENYLYL-REMOVING ENZYME"/>
    <property type="match status" value="1"/>
</dbReference>
<dbReference type="SUPFAM" id="SSF81593">
    <property type="entry name" value="Nucleotidyltransferase substrate binding subunit/domain"/>
    <property type="match status" value="2"/>
</dbReference>
<dbReference type="Pfam" id="PF08335">
    <property type="entry name" value="GlnD_UR_UTase"/>
    <property type="match status" value="2"/>
</dbReference>
<dbReference type="CDD" id="cd05401">
    <property type="entry name" value="NT_GlnE_GlnD_like"/>
    <property type="match status" value="2"/>
</dbReference>
<dbReference type="STRING" id="1963.AQJ27_06980"/>
<evidence type="ECO:0000256" key="2">
    <source>
        <dbReference type="ARBA" id="ARBA00022695"/>
    </source>
</evidence>
<keyword evidence="3 7" id="KW-0547">Nucleotide-binding</keyword>
<evidence type="ECO:0000256" key="3">
    <source>
        <dbReference type="ARBA" id="ARBA00022741"/>
    </source>
</evidence>
<dbReference type="GO" id="GO:0047388">
    <property type="term" value="F:[glutamine synthetase]-adenylyl-L-tyrosine phosphorylase activity"/>
    <property type="evidence" value="ECO:0007669"/>
    <property type="project" value="UniProtKB-EC"/>
</dbReference>
<comment type="similarity">
    <text evidence="7">Belongs to the GlnE family.</text>
</comment>
<dbReference type="Gene3D" id="1.20.120.330">
    <property type="entry name" value="Nucleotidyltransferases domain 2"/>
    <property type="match status" value="2"/>
</dbReference>
<evidence type="ECO:0000259" key="8">
    <source>
        <dbReference type="Pfam" id="PF03710"/>
    </source>
</evidence>
<dbReference type="SUPFAM" id="SSF81301">
    <property type="entry name" value="Nucleotidyltransferase"/>
    <property type="match status" value="2"/>
</dbReference>
<dbReference type="Proteomes" id="UP000217446">
    <property type="component" value="Unassembled WGS sequence"/>
</dbReference>
<dbReference type="HAMAP" id="MF_00802">
    <property type="entry name" value="GlnE"/>
    <property type="match status" value="1"/>
</dbReference>
<dbReference type="Gene3D" id="3.30.460.10">
    <property type="entry name" value="Beta Polymerase, domain 2"/>
    <property type="match status" value="2"/>
</dbReference>
<protein>
    <recommendedName>
        <fullName evidence="7">Bifunctional glutamine synthetase adenylyltransferase/adenylyl-removing enzyme</fullName>
    </recommendedName>
    <alternativeName>
        <fullName evidence="7">ATP:glutamine synthetase adenylyltransferase</fullName>
    </alternativeName>
    <alternativeName>
        <fullName evidence="7">ATase</fullName>
    </alternativeName>
    <domain>
        <recommendedName>
            <fullName evidence="7">Glutamine synthetase adenylyl-L-tyrosine phosphorylase</fullName>
            <ecNumber evidence="7">2.7.7.89</ecNumber>
        </recommendedName>
        <alternativeName>
            <fullName evidence="7">Adenylyl removase</fullName>
            <shortName evidence="7">AR</shortName>
            <shortName evidence="7">AT-N</shortName>
        </alternativeName>
    </domain>
    <domain>
        <recommendedName>
            <fullName evidence="7">Glutamine synthetase adenylyl transferase</fullName>
            <ecNumber evidence="7">2.7.7.42</ecNumber>
        </recommendedName>
        <alternativeName>
            <fullName evidence="7">Adenylyl transferase</fullName>
            <shortName evidence="7">AT</shortName>
            <shortName evidence="7">AT-C</shortName>
        </alternativeName>
    </domain>
</protein>
<proteinExistence type="inferred from homology"/>
<keyword evidence="11" id="KW-1185">Reference proteome</keyword>
<keyword evidence="6 7" id="KW-0511">Multifunctional enzyme</keyword>
<dbReference type="GO" id="GO:0005524">
    <property type="term" value="F:ATP binding"/>
    <property type="evidence" value="ECO:0007669"/>
    <property type="project" value="UniProtKB-UniRule"/>
</dbReference>
<dbReference type="GO" id="GO:0005829">
    <property type="term" value="C:cytosol"/>
    <property type="evidence" value="ECO:0007669"/>
    <property type="project" value="TreeGrafter"/>
</dbReference>
<dbReference type="PANTHER" id="PTHR30621">
    <property type="entry name" value="GLUTAMINE SYNTHETASE ADENYLYLTRANSFERASE"/>
    <property type="match status" value="1"/>
</dbReference>
<comment type="caution">
    <text evidence="10">The sequence shown here is derived from an EMBL/GenBank/DDBJ whole genome shotgun (WGS) entry which is preliminary data.</text>
</comment>
<dbReference type="EMBL" id="BDQI01000003">
    <property type="protein sequence ID" value="GAX50876.1"/>
    <property type="molecule type" value="Genomic_DNA"/>
</dbReference>
<feature type="region of interest" description="Adenylyl removase" evidence="7">
    <location>
        <begin position="1"/>
        <end position="481"/>
    </location>
</feature>
<sequence>MMAPGRRSSTFTRLLRHGFTDPSAAERLLDGAELEPVRSDPVLLDALGATADPDLALLGLVRLVEAQDGHNAERELLDTLIAAKPLRDRLLGVLGASAALADHLARHPRDWQELVTYEPQDLHPGVREFERGLAQATDPVALRVAYRRCLLSIAARDVCGTTDLAQTAAELADLATATLRAALAIAGRAAPDDAALCRLAVVAMGKCGGHELNYVSDVDVIFVGEAVDGADERKALQAATRLASHMMRICSETTVEGSIWPVDANLRPEGRNGPLVRTLSSHLAYYQRWAKTWEFQALLKARPVAGDLGLGEEYVATLAPLVWHAAERENFVADVQKMRRRVVENIPVAEIERELKLGPGGLRDVEFAVQLLQLVHGRADTSLRSGTTLDALKALAAGGYVGRADAVQLDEAYRFLRSMEHRIQLYRLRRTHLVPEDDADLRRIGRSLGLRADPVVELNREWKRHAAVVRRLHEKLFYRPLLDAVAQLAPGESRLSPNAARERLVALGYADPAAALRHLEALASGVSRKAAIQRTLLPVLLGWFADSADPDAGLLNFRKVSDALGKTPWYLRLLRDEGAAAENLARVLSAGRLAPDLLMRAPEAVALLGGDGDGGGLEPRGRAHLEQEILAAVRRADGGEQAVTAARGVRRRELFRTAAADIVASYGTEETPAVADQGALVDQVGGAVSDLTAATLAGTLRAVVRDRWGDTLPTRFAVIGMGRFGGHELGYGSDADVLFVHEPREGVDEQEASRAANAVVSEMRRLLQVSSADPPLLIDADLRPEGKSGPLVRTLNSYQAYYRRWSLVWESQALLRAEFVAGDEDLGRRFIELVDPLRYPAEGLGDDAVREIRRLKARMESERMPRGADPTLHTKLGRGGLSDVEWTVQLFQLQHGWVEPGLRTTRTREALGAACAAGLVSGEDAVILDEAWVLATRVRNAVMLVRGRAGDTFPSDGRELAAVGRYLGYGPGHGGDMLEDYRRITRRARAVVEVLFYGA</sequence>